<feature type="binding site" evidence="14">
    <location>
        <position position="277"/>
    </location>
    <ligand>
        <name>substrate</name>
    </ligand>
</feature>
<evidence type="ECO:0000256" key="9">
    <source>
        <dbReference type="ARBA" id="ARBA00023239"/>
    </source>
</evidence>
<dbReference type="Pfam" id="PF01536">
    <property type="entry name" value="SAM_decarbox"/>
    <property type="match status" value="1"/>
</dbReference>
<dbReference type="GO" id="GO:0005829">
    <property type="term" value="C:cytosol"/>
    <property type="evidence" value="ECO:0007669"/>
    <property type="project" value="TreeGrafter"/>
</dbReference>
<evidence type="ECO:0000256" key="7">
    <source>
        <dbReference type="ARBA" id="ARBA00023115"/>
    </source>
</evidence>
<evidence type="ECO:0000256" key="15">
    <source>
        <dbReference type="PIRSR" id="PIRSR001355-3"/>
    </source>
</evidence>
<organism evidence="18 19">
    <name type="scientific">Candida maltosa (strain Xu316)</name>
    <name type="common">Yeast</name>
    <dbReference type="NCBI Taxonomy" id="1245528"/>
    <lineage>
        <taxon>Eukaryota</taxon>
        <taxon>Fungi</taxon>
        <taxon>Dikarya</taxon>
        <taxon>Ascomycota</taxon>
        <taxon>Saccharomycotina</taxon>
        <taxon>Pichiomycetes</taxon>
        <taxon>Debaryomycetaceae</taxon>
        <taxon>Candida/Lodderomyces clade</taxon>
        <taxon>Candida</taxon>
    </lineage>
</organism>
<comment type="pathway">
    <text evidence="1 12">Amine and polyamine biosynthesis; S-adenosylmethioninamine biosynthesis; S-adenosylmethioninamine from S-adenosyl-L-methionine: step 1/1.</text>
</comment>
<keyword evidence="5 16" id="KW-0068">Autocatalytic cleavage</keyword>
<dbReference type="PIRSF" id="PIRSF001355">
    <property type="entry name" value="S-AdenosylMet_decarboxylase"/>
    <property type="match status" value="1"/>
</dbReference>
<evidence type="ECO:0000256" key="4">
    <source>
        <dbReference type="ARBA" id="ARBA00022793"/>
    </source>
</evidence>
<feature type="site" description="Cleavage (non-hydrolytic); by autolysis" evidence="16">
    <location>
        <begin position="76"/>
        <end position="77"/>
    </location>
</feature>
<protein>
    <recommendedName>
        <fullName evidence="12">S-adenosylmethionine decarboxylase proenzyme</fullName>
        <ecNumber evidence="12">4.1.1.50</ecNumber>
    </recommendedName>
</protein>
<dbReference type="SUPFAM" id="SSF56276">
    <property type="entry name" value="S-adenosylmethionine decarboxylase"/>
    <property type="match status" value="1"/>
</dbReference>
<comment type="catalytic activity">
    <reaction evidence="12">
        <text>S-adenosyl-L-methionine + H(+) = S-adenosyl 3-(methylsulfanyl)propylamine + CO2</text>
        <dbReference type="Rhea" id="RHEA:15981"/>
        <dbReference type="ChEBI" id="CHEBI:15378"/>
        <dbReference type="ChEBI" id="CHEBI:16526"/>
        <dbReference type="ChEBI" id="CHEBI:57443"/>
        <dbReference type="ChEBI" id="CHEBI:59789"/>
        <dbReference type="EC" id="4.1.1.50"/>
    </reaction>
</comment>
<comment type="caution">
    <text evidence="18">The sequence shown here is derived from an EMBL/GenBank/DDBJ whole genome shotgun (WGS) entry which is preliminary data.</text>
</comment>
<dbReference type="GO" id="GO:0006597">
    <property type="term" value="P:spermine biosynthetic process"/>
    <property type="evidence" value="ECO:0007669"/>
    <property type="project" value="InterPro"/>
</dbReference>
<feature type="active site" description="Proton acceptor; for processing activity" evidence="13">
    <location>
        <position position="260"/>
    </location>
</feature>
<evidence type="ECO:0000256" key="5">
    <source>
        <dbReference type="ARBA" id="ARBA00022813"/>
    </source>
</evidence>
<dbReference type="InterPro" id="IPR016067">
    <property type="entry name" value="S-AdoMet_deCO2ase_core"/>
</dbReference>
<feature type="chain" id="PRO_5042322574" description="S-adenosylmethionine decarboxylase alpha chain" evidence="17">
    <location>
        <begin position="77"/>
        <end position="354"/>
    </location>
</feature>
<dbReference type="PROSITE" id="PS01336">
    <property type="entry name" value="ADOMETDC"/>
    <property type="match status" value="1"/>
</dbReference>
<dbReference type="AlphaFoldDB" id="M3HGD1"/>
<comment type="cofactor">
    <cofactor evidence="12">
        <name>pyruvate</name>
        <dbReference type="ChEBI" id="CHEBI:15361"/>
    </cofactor>
    <text evidence="12">Binds 1 pyruvoyl group covalently per subunit.</text>
</comment>
<dbReference type="OrthoDB" id="1068353at2759"/>
<feature type="active site" description="Schiff-base intermediate with substrate; via pyruvic acid" evidence="13">
    <location>
        <position position="77"/>
    </location>
</feature>
<reference evidence="18 19" key="1">
    <citation type="submission" date="2013-02" db="EMBL/GenBank/DDBJ databases">
        <title>Genome sequence of Candida maltosa Xu316, a potential industrial strain for xylitol and ethanol production.</title>
        <authorList>
            <person name="Yu J."/>
            <person name="Wang Q."/>
            <person name="Geng X."/>
            <person name="Bao W."/>
            <person name="He P."/>
            <person name="Cai J."/>
        </authorList>
    </citation>
    <scope>NUCLEOTIDE SEQUENCE [LARGE SCALE GENOMIC DNA]</scope>
    <source>
        <strain evidence="19">Xu316</strain>
    </source>
</reference>
<dbReference type="HOGENOM" id="CLU_023050_0_1_1"/>
<comment type="similarity">
    <text evidence="2 12">Belongs to the eukaryotic AdoMetDC family.</text>
</comment>
<evidence type="ECO:0000256" key="10">
    <source>
        <dbReference type="ARBA" id="ARBA00023270"/>
    </source>
</evidence>
<gene>
    <name evidence="18" type="ORF">G210_3441</name>
</gene>
<accession>M3HGD1</accession>
<evidence type="ECO:0000256" key="16">
    <source>
        <dbReference type="PIRSR" id="PIRSR001355-4"/>
    </source>
</evidence>
<dbReference type="NCBIfam" id="TIGR00535">
    <property type="entry name" value="SAM_DCase"/>
    <property type="match status" value="1"/>
</dbReference>
<evidence type="ECO:0000256" key="2">
    <source>
        <dbReference type="ARBA" id="ARBA00008466"/>
    </source>
</evidence>
<sequence length="354" mass="40617">MPPTQAIFNHELSTSLDSTHAFEGPEKLLEIWFTSPLKFDLRSIKYDSIVKILNLVHCEVLSKISNDQMDAYLLSESSLFIFQNKLILKTCGRTTLLSCLNLLFDTIAREINDSVSVQQVFYSRRSFFFPDQQLHVHSNWDSEVKILDSYFENGKSYIVGHNTNWHLYVAGEPAKNQPQDDSTLEIIMTKLSLASSKKFYSTRHPGDLANDESHDLGHDSGQEVLNKTGLNSLFKYKTEMSKTVDNEVHDGFAFTPCGFSSNSMNDNNYYTIHVTPEPGWSYASFETNMVAKDYKQIIDKCINVFQPGQFMVTFLTNSDVDQFECCLNDEYRIHHKEELDVGGYKLFFVEFVLN</sequence>
<evidence type="ECO:0000256" key="3">
    <source>
        <dbReference type="ARBA" id="ARBA00022691"/>
    </source>
</evidence>
<dbReference type="OMA" id="CYQRKNE"/>
<keyword evidence="6 12" id="KW-0745">Spermidine biosynthesis</keyword>
<evidence type="ECO:0000256" key="11">
    <source>
        <dbReference type="ARBA" id="ARBA00023317"/>
    </source>
</evidence>
<evidence type="ECO:0000256" key="14">
    <source>
        <dbReference type="PIRSR" id="PIRSR001355-2"/>
    </source>
</evidence>
<dbReference type="EC" id="4.1.1.50" evidence="12"/>
<feature type="binding site" evidence="14">
    <location>
        <position position="22"/>
    </location>
    <ligand>
        <name>substrate</name>
    </ligand>
</feature>
<evidence type="ECO:0000256" key="6">
    <source>
        <dbReference type="ARBA" id="ARBA00023066"/>
    </source>
</evidence>
<evidence type="ECO:0000256" key="13">
    <source>
        <dbReference type="PIRSR" id="PIRSR001355-1"/>
    </source>
</evidence>
<dbReference type="PANTHER" id="PTHR11570:SF0">
    <property type="entry name" value="S-ADENOSYLMETHIONINE DECARBOXYLASE PROENZYME"/>
    <property type="match status" value="1"/>
</dbReference>
<keyword evidence="19" id="KW-1185">Reference proteome</keyword>
<dbReference type="eggNOG" id="KOG0788">
    <property type="taxonomic scope" value="Eukaryota"/>
</dbReference>
<evidence type="ECO:0000256" key="12">
    <source>
        <dbReference type="PIRNR" id="PIRNR001355"/>
    </source>
</evidence>
<evidence type="ECO:0000256" key="17">
    <source>
        <dbReference type="PIRSR" id="PIRSR001355-5"/>
    </source>
</evidence>
<keyword evidence="7 12" id="KW-0620">Polyamine biosynthesis</keyword>
<feature type="active site" description="Proton acceptor; for processing activity" evidence="13">
    <location>
        <position position="273"/>
    </location>
</feature>
<dbReference type="InterPro" id="IPR001985">
    <property type="entry name" value="S-AdoMet_decarboxylase_euk"/>
</dbReference>
<evidence type="ECO:0000313" key="19">
    <source>
        <dbReference type="Proteomes" id="UP000011777"/>
    </source>
</evidence>
<dbReference type="Gene3D" id="3.60.90.10">
    <property type="entry name" value="S-adenosylmethionine decarboxylase"/>
    <property type="match status" value="1"/>
</dbReference>
<keyword evidence="3 12" id="KW-0949">S-adenosyl-L-methionine</keyword>
<proteinExistence type="inferred from homology"/>
<feature type="chain" id="PRO_5042322573" description="S-adenosylmethionine decarboxylase beta chain" evidence="17">
    <location>
        <begin position="1"/>
        <end position="76"/>
    </location>
</feature>
<keyword evidence="10 12" id="KW-0704">Schiff base</keyword>
<dbReference type="EMBL" id="AOGT01002046">
    <property type="protein sequence ID" value="EMG46322.1"/>
    <property type="molecule type" value="Genomic_DNA"/>
</dbReference>
<evidence type="ECO:0000313" key="18">
    <source>
        <dbReference type="EMBL" id="EMG46322.1"/>
    </source>
</evidence>
<keyword evidence="9 12" id="KW-0456">Lyase</keyword>
<evidence type="ECO:0000256" key="8">
    <source>
        <dbReference type="ARBA" id="ARBA00023145"/>
    </source>
</evidence>
<evidence type="ECO:0000256" key="1">
    <source>
        <dbReference type="ARBA" id="ARBA00004911"/>
    </source>
</evidence>
<dbReference type="InterPro" id="IPR018166">
    <property type="entry name" value="S-AdoMet_deCO2ase_CS"/>
</dbReference>
<feature type="modified residue" description="Pyruvic acid (Ser); by autocatalysis" evidence="15">
    <location>
        <position position="77"/>
    </location>
</feature>
<name>M3HGD1_CANMX</name>
<keyword evidence="4 12" id="KW-0210">Decarboxylase</keyword>
<feature type="active site" description="Proton donor; for catalytic activity" evidence="13">
    <location>
        <position position="91"/>
    </location>
</feature>
<dbReference type="InterPro" id="IPR048283">
    <property type="entry name" value="AdoMetDC-like"/>
</dbReference>
<dbReference type="GO" id="GO:0004014">
    <property type="term" value="F:adenosylmethionine decarboxylase activity"/>
    <property type="evidence" value="ECO:0007669"/>
    <property type="project" value="UniProtKB-EC"/>
</dbReference>
<keyword evidence="8 12" id="KW-0865">Zymogen</keyword>
<dbReference type="PANTHER" id="PTHR11570">
    <property type="entry name" value="S-ADENOSYLMETHIONINE DECARBOXYLASE"/>
    <property type="match status" value="1"/>
</dbReference>
<dbReference type="GO" id="GO:0008295">
    <property type="term" value="P:spermidine biosynthetic process"/>
    <property type="evidence" value="ECO:0007669"/>
    <property type="project" value="UniProtKB-KW"/>
</dbReference>
<feature type="binding site" evidence="14">
    <location>
        <position position="254"/>
    </location>
    <ligand>
        <name>substrate</name>
    </ligand>
</feature>
<keyword evidence="11 12" id="KW-0670">Pyruvate</keyword>
<dbReference type="Proteomes" id="UP000011777">
    <property type="component" value="Unassembled WGS sequence"/>
</dbReference>
<feature type="binding site" evidence="14">
    <location>
        <position position="76"/>
    </location>
    <ligand>
        <name>substrate</name>
    </ligand>
</feature>
<dbReference type="UniPathway" id="UPA00331">
    <property type="reaction ID" value="UER00451"/>
</dbReference>
<dbReference type="STRING" id="1245528.M3HGD1"/>